<organism evidence="2 3">
    <name type="scientific">Chloracidobacterium thermophilum (strain B)</name>
    <dbReference type="NCBI Taxonomy" id="981222"/>
    <lineage>
        <taxon>Bacteria</taxon>
        <taxon>Pseudomonadati</taxon>
        <taxon>Acidobacteriota</taxon>
        <taxon>Terriglobia</taxon>
        <taxon>Terriglobales</taxon>
        <taxon>Acidobacteriaceae</taxon>
        <taxon>Chloracidobacterium</taxon>
    </lineage>
</organism>
<dbReference type="KEGG" id="ctm:Cabther_A0411"/>
<dbReference type="Pfam" id="PF03783">
    <property type="entry name" value="CsgG"/>
    <property type="match status" value="1"/>
</dbReference>
<feature type="signal peptide" evidence="1">
    <location>
        <begin position="1"/>
        <end position="27"/>
    </location>
</feature>
<evidence type="ECO:0000256" key="1">
    <source>
        <dbReference type="SAM" id="SignalP"/>
    </source>
</evidence>
<protein>
    <submittedName>
        <fullName evidence="2">Uncharacterized protein involved in formation of curli polymers</fullName>
    </submittedName>
</protein>
<dbReference type="AlphaFoldDB" id="G2LGR1"/>
<dbReference type="GO" id="GO:0030288">
    <property type="term" value="C:outer membrane-bounded periplasmic space"/>
    <property type="evidence" value="ECO:0007669"/>
    <property type="project" value="InterPro"/>
</dbReference>
<evidence type="ECO:0000313" key="3">
    <source>
        <dbReference type="Proteomes" id="UP000006791"/>
    </source>
</evidence>
<reference evidence="2 3" key="1">
    <citation type="journal article" date="2012" name="Environ. Microbiol.">
        <title>Complete genome of Candidatus Chloracidobacterium thermophilum, a chlorophyll-based photoheterotroph belonging to the phylum Acidobacteria.</title>
        <authorList>
            <person name="Garcia Costas A.M."/>
            <person name="Liu Z."/>
            <person name="Tomsho L.P."/>
            <person name="Schuster S.C."/>
            <person name="Ward D.M."/>
            <person name="Bryant D.A."/>
        </authorList>
    </citation>
    <scope>NUCLEOTIDE SEQUENCE [LARGE SCALE GENOMIC DNA]</scope>
    <source>
        <strain evidence="2 3">B</strain>
    </source>
</reference>
<dbReference type="Proteomes" id="UP000006791">
    <property type="component" value="Chromosome 1"/>
</dbReference>
<proteinExistence type="predicted"/>
<dbReference type="InterPro" id="IPR005534">
    <property type="entry name" value="Curli_assmbl/transp-comp_CsgG"/>
</dbReference>
<dbReference type="Gene3D" id="3.40.50.10610">
    <property type="entry name" value="ABC-type transport auxiliary lipoprotein component"/>
    <property type="match status" value="1"/>
</dbReference>
<keyword evidence="3" id="KW-1185">Reference proteome</keyword>
<gene>
    <name evidence="2" type="ordered locus">Cabther_A0411</name>
</gene>
<keyword evidence="1" id="KW-0732">Signal</keyword>
<evidence type="ECO:0000313" key="2">
    <source>
        <dbReference type="EMBL" id="AEP11172.1"/>
    </source>
</evidence>
<accession>G2LGR1</accession>
<dbReference type="EMBL" id="CP002514">
    <property type="protein sequence ID" value="AEP11172.1"/>
    <property type="molecule type" value="Genomic_DNA"/>
</dbReference>
<feature type="chain" id="PRO_5003432453" evidence="1">
    <location>
        <begin position="28"/>
        <end position="328"/>
    </location>
</feature>
<name>G2LGR1_CHLTF</name>
<sequence>MKYHKFFLAFVVGGCLLAVVGGTQVFAQRQTSDSPASDMRSNQPKKGKIRVAIIPQDNQRGWTKDIMVAELETALAGGRFDILSRDSLNSIIAEQKLANSDLADPNNAIKVGRLGSAQYIIVAKCVSIDVKEGGVSIGGFGRREKKMTTKVNIQLINAETGSVIKSENYDASDATTSTRVGSFGGNTADAPGQESFTKMMKTFAQRFAEVVSLEVPFETTVAMVRDGQVIIRSGAADGVQEGIQFDVILEGEPIRDADGTILERITNRVATLRAAKVSEKVTYCDVVQTFDPNSKVADPTPNLGRIQTDMTVRQVARVTAPPPRRNKP</sequence>
<dbReference type="STRING" id="981222.Cabther_A0411"/>
<dbReference type="HOGENOM" id="CLU_846478_0_0_0"/>